<keyword evidence="6" id="KW-1185">Reference proteome</keyword>
<feature type="compositionally biased region" description="Basic and acidic residues" evidence="1">
    <location>
        <begin position="652"/>
        <end position="668"/>
    </location>
</feature>
<evidence type="ECO:0000256" key="2">
    <source>
        <dbReference type="SAM" id="Phobius"/>
    </source>
</evidence>
<evidence type="ECO:0000256" key="1">
    <source>
        <dbReference type="SAM" id="MobiDB-lite"/>
    </source>
</evidence>
<keyword evidence="2" id="KW-0472">Membrane</keyword>
<evidence type="ECO:0000259" key="4">
    <source>
        <dbReference type="PROSITE" id="PS50024"/>
    </source>
</evidence>
<feature type="compositionally biased region" description="Basic and acidic residues" evidence="1">
    <location>
        <begin position="679"/>
        <end position="693"/>
    </location>
</feature>
<feature type="compositionally biased region" description="Basic and acidic residues" evidence="1">
    <location>
        <begin position="747"/>
        <end position="766"/>
    </location>
</feature>
<dbReference type="Pfam" id="PF01390">
    <property type="entry name" value="SEA"/>
    <property type="match status" value="1"/>
</dbReference>
<keyword evidence="3" id="KW-0732">Signal</keyword>
<dbReference type="InterPro" id="IPR000082">
    <property type="entry name" value="SEA_dom"/>
</dbReference>
<feature type="compositionally biased region" description="Low complexity" evidence="1">
    <location>
        <begin position="397"/>
        <end position="408"/>
    </location>
</feature>
<feature type="compositionally biased region" description="Low complexity" evidence="1">
    <location>
        <begin position="587"/>
        <end position="617"/>
    </location>
</feature>
<feature type="region of interest" description="Disordered" evidence="1">
    <location>
        <begin position="384"/>
        <end position="482"/>
    </location>
</feature>
<accession>A0ABN7B3K9</accession>
<keyword evidence="2" id="KW-0812">Transmembrane</keyword>
<feature type="compositionally biased region" description="Low complexity" evidence="1">
    <location>
        <begin position="836"/>
        <end position="861"/>
    </location>
</feature>
<feature type="compositionally biased region" description="Low complexity" evidence="1">
    <location>
        <begin position="935"/>
        <end position="951"/>
    </location>
</feature>
<feature type="compositionally biased region" description="Low complexity" evidence="1">
    <location>
        <begin position="274"/>
        <end position="292"/>
    </location>
</feature>
<dbReference type="SUPFAM" id="SSF82671">
    <property type="entry name" value="SEA domain"/>
    <property type="match status" value="1"/>
</dbReference>
<feature type="signal peptide" evidence="3">
    <location>
        <begin position="1"/>
        <end position="18"/>
    </location>
</feature>
<organism evidence="5 6">
    <name type="scientific">Nesidiocoris tenuis</name>
    <dbReference type="NCBI Taxonomy" id="355587"/>
    <lineage>
        <taxon>Eukaryota</taxon>
        <taxon>Metazoa</taxon>
        <taxon>Ecdysozoa</taxon>
        <taxon>Arthropoda</taxon>
        <taxon>Hexapoda</taxon>
        <taxon>Insecta</taxon>
        <taxon>Pterygota</taxon>
        <taxon>Neoptera</taxon>
        <taxon>Paraneoptera</taxon>
        <taxon>Hemiptera</taxon>
        <taxon>Heteroptera</taxon>
        <taxon>Panheteroptera</taxon>
        <taxon>Cimicomorpha</taxon>
        <taxon>Miridae</taxon>
        <taxon>Dicyphina</taxon>
        <taxon>Nesidiocoris</taxon>
    </lineage>
</organism>
<evidence type="ECO:0000313" key="6">
    <source>
        <dbReference type="Proteomes" id="UP001307889"/>
    </source>
</evidence>
<feature type="chain" id="PRO_5045314962" evidence="3">
    <location>
        <begin position="19"/>
        <end position="1246"/>
    </location>
</feature>
<reference evidence="5 6" key="1">
    <citation type="submission" date="2023-09" db="EMBL/GenBank/DDBJ databases">
        <title>Nesidiocoris tenuis whole genome shotgun sequence.</title>
        <authorList>
            <person name="Shibata T."/>
            <person name="Shimoda M."/>
            <person name="Kobayashi T."/>
            <person name="Uehara T."/>
        </authorList>
    </citation>
    <scope>NUCLEOTIDE SEQUENCE [LARGE SCALE GENOMIC DNA]</scope>
    <source>
        <strain evidence="5 6">Japan</strain>
    </source>
</reference>
<feature type="transmembrane region" description="Helical" evidence="2">
    <location>
        <begin position="1116"/>
        <end position="1140"/>
    </location>
</feature>
<feature type="compositionally biased region" description="Low complexity" evidence="1">
    <location>
        <begin position="308"/>
        <end position="325"/>
    </location>
</feature>
<proteinExistence type="predicted"/>
<dbReference type="InterPro" id="IPR036364">
    <property type="entry name" value="SEA_dom_sf"/>
</dbReference>
<feature type="compositionally biased region" description="Polar residues" evidence="1">
    <location>
        <begin position="237"/>
        <end position="262"/>
    </location>
</feature>
<dbReference type="EMBL" id="AP028918">
    <property type="protein sequence ID" value="BES99006.1"/>
    <property type="molecule type" value="Genomic_DNA"/>
</dbReference>
<feature type="compositionally biased region" description="Polar residues" evidence="1">
    <location>
        <begin position="199"/>
        <end position="211"/>
    </location>
</feature>
<feature type="compositionally biased region" description="Basic and acidic residues" evidence="1">
    <location>
        <begin position="782"/>
        <end position="791"/>
    </location>
</feature>
<feature type="region of interest" description="Disordered" evidence="1">
    <location>
        <begin position="146"/>
        <end position="169"/>
    </location>
</feature>
<feature type="domain" description="SEA" evidence="4">
    <location>
        <begin position="959"/>
        <end position="1076"/>
    </location>
</feature>
<feature type="compositionally biased region" description="Low complexity" evidence="1">
    <location>
        <begin position="424"/>
        <end position="456"/>
    </location>
</feature>
<evidence type="ECO:0000313" key="5">
    <source>
        <dbReference type="EMBL" id="BES99006.1"/>
    </source>
</evidence>
<sequence>MIWGAVGGLLSFIAIASAVTQQQVGSNGDYYYTGDNFHVGYHGSSSNSRPFPSALPYRATPLPAYQQEEYLQPSAYQLPPTYDPFGSSPVQNQLRGGQNGFHTNQHLPQPFHPPSRHFPVTGSAVADSGLDYSDRGADRYKEIVRGQGAVNERPSYQQPPSRAAPTGPALTAGAAYQEIVRSTGSSFFPSRPSALVDQLDSTRWRTSPNGSSRRKPPPTAAVPPPVDDPVRDVIVNTLPSAVSSASADGESSNFGPDSQPTRGRSRFKNVRVESTPFTIATTSASASNSGPTRASRTRRPPEVKKVTTLRPTTVRSTTTTTTTTTEPPHYDPDYELEYILEPEEEGLQEELPALLGPNNNDSLPLKTPIIPNLKFEEDLSAAFLPPGYKKESPTPPTTAKTTEPPATTFVPRNRNTQGSPRPTPTTRRPTSTTRTTTTAKPSTLTALPSSPSTLPSEVSRPEGPANRKPGDDNSSESPTESWVVVASVQTSRSVSGARFLPGHIVKQEETQKHLTPNGTIEKTMDSTEQPETSPPTHLPSPPSKASTESIIDKLDRVQSELSSGILNGFRPGDQKLDIPDMPENKTSAETPTSASSEVQTSETPTTTTEPSTTRPRTFVPSGKRTTLKPKKSLLDSIQYDEIGAGLLPPGFKPRESTFKPKHSSREGSGRSAGSTFKNSVKDESKGSNAEKETGQGTNRTLESIIGKITFDDVSSLLPPGYNPGNQPPKVVKQEAPESLLPPGFKPTEAEKSKEKPKPAVVEKDEIPDSLLPPGFKKGRTKPSAEKEEKPVPIDSILKKVQFKDVSALLPPDFKEKSNAAPDIAALLPDGFKLNKTETNSTNTTSTETGKVVFPTRPGGARKPPPARTKSGGGLAPPPPKIQKGWPVRASTEFTGWPSSSTTPISIEKILEKARQDSAKILEYNRLATSTDAPSTREAITSTARTTTTRAPTTPGICEKDCDMAATLRLVGGAKWVPELLDHNTLEWQQLANEVETQLEAVYSSSDSLSKWYKKITIDAFSEGSVLVDYFVELTELGRTVSTADMKRLFHESLAKYTASQAALVGDTSAAIGTSNQTEYHIGKFVIDPNYTDFIVLPRQVLPTVGYAEENELLPQWAIAVIVIGLASLLFVIIFGVTVLVNRHKSAKKKQPTVLTEDMISELNKNHMGGLDNFGADDLYNMEDVWADKPVAKVRRSSGSIQENSMANLYDSWRSEWNGYYYNAYYGNGSNSGYGMSRRRSDYDTNF</sequence>
<feature type="region of interest" description="Disordered" evidence="1">
    <location>
        <begin position="563"/>
        <end position="796"/>
    </location>
</feature>
<dbReference type="Proteomes" id="UP001307889">
    <property type="component" value="Chromosome 10"/>
</dbReference>
<feature type="region of interest" description="Disordered" evidence="1">
    <location>
        <begin position="507"/>
        <end position="548"/>
    </location>
</feature>
<evidence type="ECO:0000256" key="3">
    <source>
        <dbReference type="SAM" id="SignalP"/>
    </source>
</evidence>
<name>A0ABN7B3K9_9HEMI</name>
<gene>
    <name evidence="5" type="ORF">NTJ_11822</name>
</gene>
<feature type="region of interest" description="Disordered" evidence="1">
    <location>
        <begin position="931"/>
        <end position="951"/>
    </location>
</feature>
<feature type="region of interest" description="Disordered" evidence="1">
    <location>
        <begin position="833"/>
        <end position="885"/>
    </location>
</feature>
<protein>
    <submittedName>
        <fullName evidence="5">SEA domain</fullName>
    </submittedName>
</protein>
<keyword evidence="2" id="KW-1133">Transmembrane helix</keyword>
<dbReference type="PROSITE" id="PS50024">
    <property type="entry name" value="SEA"/>
    <property type="match status" value="1"/>
</dbReference>
<feature type="compositionally biased region" description="Pro residues" evidence="1">
    <location>
        <begin position="532"/>
        <end position="542"/>
    </location>
</feature>
<feature type="region of interest" description="Disordered" evidence="1">
    <location>
        <begin position="184"/>
        <end position="332"/>
    </location>
</feature>
<feature type="compositionally biased region" description="Pro residues" evidence="1">
    <location>
        <begin position="217"/>
        <end position="227"/>
    </location>
</feature>